<protein>
    <submittedName>
        <fullName evidence="2">Kinesin light chain 3</fullName>
    </submittedName>
</protein>
<accession>A0A830HIC3</accession>
<evidence type="ECO:0000313" key="3">
    <source>
        <dbReference type="Proteomes" id="UP000660262"/>
    </source>
</evidence>
<dbReference type="Proteomes" id="UP000660262">
    <property type="component" value="Unassembled WGS sequence"/>
</dbReference>
<dbReference type="AlphaFoldDB" id="A0A830HIC3"/>
<evidence type="ECO:0000313" key="2">
    <source>
        <dbReference type="EMBL" id="GHP06323.1"/>
    </source>
</evidence>
<keyword evidence="3" id="KW-1185">Reference proteome</keyword>
<comment type="caution">
    <text evidence="2">The sequence shown here is derived from an EMBL/GenBank/DDBJ whole genome shotgun (WGS) entry which is preliminary data.</text>
</comment>
<evidence type="ECO:0000256" key="1">
    <source>
        <dbReference type="SAM" id="MobiDB-lite"/>
    </source>
</evidence>
<name>A0A830HIC3_9CHLO</name>
<organism evidence="2 3">
    <name type="scientific">Pycnococcus provasolii</name>
    <dbReference type="NCBI Taxonomy" id="41880"/>
    <lineage>
        <taxon>Eukaryota</taxon>
        <taxon>Viridiplantae</taxon>
        <taxon>Chlorophyta</taxon>
        <taxon>Pseudoscourfieldiophyceae</taxon>
        <taxon>Pseudoscourfieldiales</taxon>
        <taxon>Pycnococcaceae</taxon>
        <taxon>Pycnococcus</taxon>
    </lineage>
</organism>
<feature type="region of interest" description="Disordered" evidence="1">
    <location>
        <begin position="185"/>
        <end position="219"/>
    </location>
</feature>
<reference evidence="2" key="1">
    <citation type="submission" date="2020-10" db="EMBL/GenBank/DDBJ databases">
        <title>Unveiling of a novel bifunctional photoreceptor, Dualchrome1, isolated from a cosmopolitan green alga.</title>
        <authorList>
            <person name="Suzuki S."/>
            <person name="Kawachi M."/>
        </authorList>
    </citation>
    <scope>NUCLEOTIDE SEQUENCE</scope>
    <source>
        <strain evidence="2">NIES 2893</strain>
    </source>
</reference>
<gene>
    <name evidence="2" type="ORF">PPROV_000507000</name>
</gene>
<dbReference type="EMBL" id="BNJQ01000012">
    <property type="protein sequence ID" value="GHP06323.1"/>
    <property type="molecule type" value="Genomic_DNA"/>
</dbReference>
<feature type="region of interest" description="Disordered" evidence="1">
    <location>
        <begin position="238"/>
        <end position="257"/>
    </location>
</feature>
<feature type="compositionally biased region" description="Acidic residues" evidence="1">
    <location>
        <begin position="186"/>
        <end position="210"/>
    </location>
</feature>
<proteinExistence type="predicted"/>
<feature type="compositionally biased region" description="Basic and acidic residues" evidence="1">
    <location>
        <begin position="11"/>
        <end position="20"/>
    </location>
</feature>
<sequence>MGCAASCASQHLHERQQHMDDDNEEVVEEEWATANGVQEESEVSHLLRKTTKTHDSAKENAAPDTAEGVTPAFVREFCARYLKDLPPESWPTTRDVCTQIVRRATARLKMSMASAVARYGWEALDVPVDSFRTRWRRGTPPRRLRRIDSTDVLGRPFVAPPNTFISHAWSAPFDHLVEAICAVHDDDNDDDNDDDGEDDDDDDGIYDDAVEVPPHLITRYESPEPDLIMGWAEIDDKNDSTLTHSTPPTPPRLVRKQTRRRSPSVFWVDIFAVDQNAAAAEADELVNKGPPSSSDDSSWDVNFRRTIARIGRTRVLLSPFDAPVALYRAWCLFEMHTTVNLGGEIELHIARDDARRFVEQLTGGCFDLHAVLARIDVRSSGAYHESDRIRIVSRVDSDLANGGCDGMNQRLSALVRDWYLQRASDALNAVWPAHRYSGALAHNFACLLADAGIGSEAVSLASRCVHALTTCSPPPFMRAGRDAEIVATSVEDAGAADVALRPPSPPPCSPRFTREGGKQARIVLAAALGLTGRFDDAAAAAGAVMDSTSPREEAWWDALATVAAALSAFAHEKVRIASPVSAHTVASDACVVLEACRVSLAYICLRVRASRGEADTATLDARHDLANVLAALADVALVRGDDFERHARYALRYARAAREVHQDVLRRRLGSLGANHSDTQLSRANCGWAAEVEMRARETLSTTTM</sequence>
<feature type="region of interest" description="Disordered" evidence="1">
    <location>
        <begin position="1"/>
        <end position="22"/>
    </location>
</feature>